<geneLocation type="plasmid" evidence="2">
    <name>pbaa-803-a dna</name>
</geneLocation>
<dbReference type="Proteomes" id="UP000320231">
    <property type="component" value="Plasmid pBAA-803-A"/>
</dbReference>
<reference evidence="1 2" key="1">
    <citation type="journal article" date="2019" name="Microbiol. Resour. Announc.">
        <title>Complete Genome Sequence of Halomonas sulfidaeris Strain Esulfide1 Isolated from a Metal Sulfide Rock at a Depth of 2,200 Meters, Obtained Using Nanopore Sequencing.</title>
        <authorList>
            <person name="Saito M."/>
            <person name="Nishigata A."/>
            <person name="Galipon J."/>
            <person name="Arakawa K."/>
        </authorList>
    </citation>
    <scope>NUCLEOTIDE SEQUENCE [LARGE SCALE GENOMIC DNA]</scope>
    <source>
        <strain evidence="1 2">ATCC BAA-803</strain>
        <plasmid evidence="2">pbaa-803-a dna</plasmid>
    </source>
</reference>
<sequence length="91" mass="10453">MLQLGAQCLKDRIPLTFRDTLHISNFVLVAIPHDLLLSFPVTRISQLDRATSDGYEEVGETLPPNKMFRMRNNGSWKSYREKPLPINRRGA</sequence>
<dbReference type="KEGG" id="hsr:HSBAA_PA_0480"/>
<keyword evidence="1" id="KW-0614">Plasmid</keyword>
<evidence type="ECO:0000313" key="1">
    <source>
        <dbReference type="EMBL" id="BBI65445.1"/>
    </source>
</evidence>
<protein>
    <submittedName>
        <fullName evidence="1">Uncharacterized protein</fullName>
    </submittedName>
</protein>
<accession>A0A455UH15</accession>
<name>A0A455UH15_9GAMM</name>
<dbReference type="AlphaFoldDB" id="A0A455UH15"/>
<dbReference type="EMBL" id="AP019515">
    <property type="protein sequence ID" value="BBI65445.1"/>
    <property type="molecule type" value="Genomic_DNA"/>
</dbReference>
<proteinExistence type="predicted"/>
<gene>
    <name evidence="1" type="ORF">HSBAA_PA_0480</name>
</gene>
<organism evidence="1 2">
    <name type="scientific">Vreelandella sulfidaeris</name>
    <dbReference type="NCBI Taxonomy" id="115553"/>
    <lineage>
        <taxon>Bacteria</taxon>
        <taxon>Pseudomonadati</taxon>
        <taxon>Pseudomonadota</taxon>
        <taxon>Gammaproteobacteria</taxon>
        <taxon>Oceanospirillales</taxon>
        <taxon>Halomonadaceae</taxon>
        <taxon>Vreelandella</taxon>
    </lineage>
</organism>
<evidence type="ECO:0000313" key="2">
    <source>
        <dbReference type="Proteomes" id="UP000320231"/>
    </source>
</evidence>